<evidence type="ECO:0000313" key="2">
    <source>
        <dbReference type="Proteomes" id="UP000321222"/>
    </source>
</evidence>
<organism evidence="1 2">
    <name type="scientific">Flavobacterium alkalisoli</name>
    <dbReference type="NCBI Taxonomy" id="2602769"/>
    <lineage>
        <taxon>Bacteria</taxon>
        <taxon>Pseudomonadati</taxon>
        <taxon>Bacteroidota</taxon>
        <taxon>Flavobacteriia</taxon>
        <taxon>Flavobacteriales</taxon>
        <taxon>Flavobacteriaceae</taxon>
        <taxon>Flavobacterium</taxon>
    </lineage>
</organism>
<reference evidence="1 2" key="1">
    <citation type="submission" date="2019-08" db="EMBL/GenBank/DDBJ databases">
        <title>Flavobacterium alkalisoli sp. nov., isolated from rhizosphere soil of Suaeda salsa.</title>
        <authorList>
            <person name="Sun J.-Q."/>
            <person name="Xu L."/>
        </authorList>
    </citation>
    <scope>NUCLEOTIDE SEQUENCE [LARGE SCALE GENOMIC DNA]</scope>
    <source>
        <strain evidence="1 2">XS-5</strain>
    </source>
</reference>
<dbReference type="AlphaFoldDB" id="A0A5B9FTQ6"/>
<dbReference type="PROSITE" id="PS51257">
    <property type="entry name" value="PROKAR_LIPOPROTEIN"/>
    <property type="match status" value="1"/>
</dbReference>
<sequence>MFKKQEEIVNLTIASGSRNNSVTFQPMAGLVIGCVIYTNAAPNTGFVTAKITNDNGEVISASADIRNYRSREAGYKEGCKPLYFETGNKAYTFEVNSDANFTADFKCQLVLIYENDLTQQC</sequence>
<dbReference type="EMBL" id="CP042831">
    <property type="protein sequence ID" value="QEE49611.1"/>
    <property type="molecule type" value="Genomic_DNA"/>
</dbReference>
<evidence type="ECO:0000313" key="1">
    <source>
        <dbReference type="EMBL" id="QEE49611.1"/>
    </source>
</evidence>
<accession>A0A5B9FTQ6</accession>
<keyword evidence="2" id="KW-1185">Reference proteome</keyword>
<dbReference type="RefSeq" id="WP_147583119.1">
    <property type="nucleotide sequence ID" value="NZ_CP042831.1"/>
</dbReference>
<dbReference type="OrthoDB" id="1361967at2"/>
<dbReference type="Proteomes" id="UP000321222">
    <property type="component" value="Chromosome"/>
</dbReference>
<proteinExistence type="predicted"/>
<gene>
    <name evidence="1" type="ORF">FUA48_08455</name>
</gene>
<dbReference type="KEGG" id="fak:FUA48_08455"/>
<name>A0A5B9FTQ6_9FLAO</name>
<protein>
    <submittedName>
        <fullName evidence="1">Uncharacterized protein</fullName>
    </submittedName>
</protein>